<dbReference type="GO" id="GO:0003824">
    <property type="term" value="F:catalytic activity"/>
    <property type="evidence" value="ECO:0007669"/>
    <property type="project" value="InterPro"/>
</dbReference>
<dbReference type="EMBL" id="BMQC01000005">
    <property type="protein sequence ID" value="GGK26869.1"/>
    <property type="molecule type" value="Genomic_DNA"/>
</dbReference>
<evidence type="ECO:0000313" key="1">
    <source>
        <dbReference type="EMBL" id="GGK26869.1"/>
    </source>
</evidence>
<dbReference type="CDD" id="cd00377">
    <property type="entry name" value="ICL_PEPM"/>
    <property type="match status" value="1"/>
</dbReference>
<dbReference type="InterPro" id="IPR015813">
    <property type="entry name" value="Pyrv/PenolPyrv_kinase-like_dom"/>
</dbReference>
<accession>A0A8J3FK65</accession>
<reference evidence="1" key="1">
    <citation type="journal article" date="2014" name="Int. J. Syst. Evol. Microbiol.">
        <title>Complete genome sequence of Corynebacterium casei LMG S-19264T (=DSM 44701T), isolated from a smear-ripened cheese.</title>
        <authorList>
            <consortium name="US DOE Joint Genome Institute (JGI-PGF)"/>
            <person name="Walter F."/>
            <person name="Albersmeier A."/>
            <person name="Kalinowski J."/>
            <person name="Ruckert C."/>
        </authorList>
    </citation>
    <scope>NUCLEOTIDE SEQUENCE</scope>
    <source>
        <strain evidence="1">JCM 3091</strain>
    </source>
</reference>
<dbReference type="Gene3D" id="3.20.20.60">
    <property type="entry name" value="Phosphoenolpyruvate-binding domains"/>
    <property type="match status" value="1"/>
</dbReference>
<dbReference type="Pfam" id="PF13714">
    <property type="entry name" value="PEP_mutase"/>
    <property type="match status" value="1"/>
</dbReference>
<keyword evidence="2" id="KW-1185">Reference proteome</keyword>
<dbReference type="PANTHER" id="PTHR42905:SF16">
    <property type="entry name" value="CARBOXYPHOSPHONOENOLPYRUVATE PHOSPHONOMUTASE-LIKE PROTEIN (AFU_ORTHOLOGUE AFUA_5G07230)"/>
    <property type="match status" value="1"/>
</dbReference>
<protein>
    <submittedName>
        <fullName evidence="1">Carboxyvinyl-carboxyphosphonate phosphorylmutase</fullName>
    </submittedName>
</protein>
<name>A0A8J3FK65_9ACTN</name>
<dbReference type="InterPro" id="IPR040442">
    <property type="entry name" value="Pyrv_kinase-like_dom_sf"/>
</dbReference>
<evidence type="ECO:0000313" key="2">
    <source>
        <dbReference type="Proteomes" id="UP000662200"/>
    </source>
</evidence>
<dbReference type="Proteomes" id="UP000662200">
    <property type="component" value="Unassembled WGS sequence"/>
</dbReference>
<comment type="caution">
    <text evidence="1">The sequence shown here is derived from an EMBL/GenBank/DDBJ whole genome shotgun (WGS) entry which is preliminary data.</text>
</comment>
<dbReference type="PANTHER" id="PTHR42905">
    <property type="entry name" value="PHOSPHOENOLPYRUVATE CARBOXYLASE"/>
    <property type="match status" value="1"/>
</dbReference>
<dbReference type="InterPro" id="IPR039556">
    <property type="entry name" value="ICL/PEPM"/>
</dbReference>
<gene>
    <name evidence="1" type="ORF">GCM10010124_19420</name>
</gene>
<organism evidence="1 2">
    <name type="scientific">Pilimelia terevasa</name>
    <dbReference type="NCBI Taxonomy" id="53372"/>
    <lineage>
        <taxon>Bacteria</taxon>
        <taxon>Bacillati</taxon>
        <taxon>Actinomycetota</taxon>
        <taxon>Actinomycetes</taxon>
        <taxon>Micromonosporales</taxon>
        <taxon>Micromonosporaceae</taxon>
        <taxon>Pilimelia</taxon>
    </lineage>
</organism>
<proteinExistence type="predicted"/>
<dbReference type="AlphaFoldDB" id="A0A8J3FK65"/>
<reference evidence="1" key="2">
    <citation type="submission" date="2020-09" db="EMBL/GenBank/DDBJ databases">
        <authorList>
            <person name="Sun Q."/>
            <person name="Ohkuma M."/>
        </authorList>
    </citation>
    <scope>NUCLEOTIDE SEQUENCE</scope>
    <source>
        <strain evidence="1">JCM 3091</strain>
    </source>
</reference>
<dbReference type="SUPFAM" id="SSF51621">
    <property type="entry name" value="Phosphoenolpyruvate/pyruvate domain"/>
    <property type="match status" value="1"/>
</dbReference>
<sequence>MTSVTLPRYGPSMTTAAPSSVDVLRAAHRPGDPLLLPNVWDAAAARAVVAAGFPAVATGSDAVAAALGYADGEAAPAAQMLAAAARIARAVDVPLTVDAERGYGLPPATLVARLRATGAVGLNLEDSDPRTGAMVPPERQVALLAAVRAAAGDALVLNARVDVALRTGGAPAAQVAEIVARSRAYLAAGADCVYPIWLADPADIGRVVAAVGGPVNILCRPGTPDPAALAALGVARVSFGPYLHRLALAAFAGALETVRGGAFPLFHAVKSDVFRTSGF</sequence>